<organism evidence="3 4">
    <name type="scientific">Fictibacillus barbaricus</name>
    <dbReference type="NCBI Taxonomy" id="182136"/>
    <lineage>
        <taxon>Bacteria</taxon>
        <taxon>Bacillati</taxon>
        <taxon>Bacillota</taxon>
        <taxon>Bacilli</taxon>
        <taxon>Bacillales</taxon>
        <taxon>Fictibacillaceae</taxon>
        <taxon>Fictibacillus</taxon>
    </lineage>
</organism>
<dbReference type="InterPro" id="IPR000683">
    <property type="entry name" value="Gfo/Idh/MocA-like_OxRdtase_N"/>
</dbReference>
<accession>A0ABU1TWT0</accession>
<dbReference type="Pfam" id="PF01408">
    <property type="entry name" value="GFO_IDH_MocA"/>
    <property type="match status" value="1"/>
</dbReference>
<dbReference type="Gene3D" id="3.30.360.10">
    <property type="entry name" value="Dihydrodipicolinate Reductase, domain 2"/>
    <property type="match status" value="1"/>
</dbReference>
<proteinExistence type="predicted"/>
<dbReference type="EMBL" id="JAVDWA010000001">
    <property type="protein sequence ID" value="MDR7071671.1"/>
    <property type="molecule type" value="Genomic_DNA"/>
</dbReference>
<dbReference type="InterPro" id="IPR036291">
    <property type="entry name" value="NAD(P)-bd_dom_sf"/>
</dbReference>
<keyword evidence="4" id="KW-1185">Reference proteome</keyword>
<dbReference type="PANTHER" id="PTHR43054">
    <property type="match status" value="1"/>
</dbReference>
<protein>
    <submittedName>
        <fullName evidence="3">Dehydrogenase</fullName>
    </submittedName>
</protein>
<feature type="domain" description="Gfo/Idh/MocA-like oxidoreductase N-terminal" evidence="1">
    <location>
        <begin position="1"/>
        <end position="118"/>
    </location>
</feature>
<dbReference type="Gene3D" id="3.40.50.720">
    <property type="entry name" value="NAD(P)-binding Rossmann-like Domain"/>
    <property type="match status" value="1"/>
</dbReference>
<name>A0ABU1TWT0_9BACL</name>
<evidence type="ECO:0000259" key="1">
    <source>
        <dbReference type="Pfam" id="PF01408"/>
    </source>
</evidence>
<dbReference type="Proteomes" id="UP001258181">
    <property type="component" value="Unassembled WGS sequence"/>
</dbReference>
<dbReference type="SUPFAM" id="SSF51735">
    <property type="entry name" value="NAD(P)-binding Rossmann-fold domains"/>
    <property type="match status" value="1"/>
</dbReference>
<comment type="caution">
    <text evidence="3">The sequence shown here is derived from an EMBL/GenBank/DDBJ whole genome shotgun (WGS) entry which is preliminary data.</text>
</comment>
<dbReference type="InterPro" id="IPR055170">
    <property type="entry name" value="GFO_IDH_MocA-like_dom"/>
</dbReference>
<feature type="domain" description="GFO/IDH/MocA-like oxidoreductase" evidence="2">
    <location>
        <begin position="137"/>
        <end position="246"/>
    </location>
</feature>
<gene>
    <name evidence="3" type="ORF">J2X07_000646</name>
</gene>
<evidence type="ECO:0000313" key="3">
    <source>
        <dbReference type="EMBL" id="MDR7071671.1"/>
    </source>
</evidence>
<evidence type="ECO:0000313" key="4">
    <source>
        <dbReference type="Proteomes" id="UP001258181"/>
    </source>
</evidence>
<dbReference type="SUPFAM" id="SSF55347">
    <property type="entry name" value="Glyceraldehyde-3-phosphate dehydrogenase-like, C-terminal domain"/>
    <property type="match status" value="1"/>
</dbReference>
<dbReference type="PANTHER" id="PTHR43054:SF1">
    <property type="entry name" value="SCYLLO-INOSITOL 2-DEHYDROGENASE (NADP(+)) IOLU"/>
    <property type="match status" value="1"/>
</dbReference>
<reference evidence="3 4" key="1">
    <citation type="submission" date="2023-07" db="EMBL/GenBank/DDBJ databases">
        <title>Sorghum-associated microbial communities from plants grown in Nebraska, USA.</title>
        <authorList>
            <person name="Schachtman D."/>
        </authorList>
    </citation>
    <scope>NUCLEOTIDE SEQUENCE [LARGE SCALE GENOMIC DNA]</scope>
    <source>
        <strain evidence="3 4">BE211</strain>
    </source>
</reference>
<evidence type="ECO:0000259" key="2">
    <source>
        <dbReference type="Pfam" id="PF22725"/>
    </source>
</evidence>
<sequence>MRFGVIGTNFITERFIESASLIEDFSLNAVYSRTEDRAKEFAAKYNVTSTFTNVLEMASSDEIDAVYIASPTSLHYEQSMIFLQHGKHVMCEKPVASNAKELERMISTAKSHNVTFMEAMRSTMTPNFLSIRDNLHKIGDVRRYVGISCQYSSRYDAYKEGKVLNAFNPIFSNGSLMDIGTYCLYPMVVLFGIPEKIKANGLKLGSGVDGEGSILLKYEEHEAVVMHSKISNSYSPSEIQGENGSILIDHIQNMTKIEIRYKDGSTEDITQIQDKPSMYYEAKEFIELVRAGKLESEINSHQNSLRVLRIMDEARNQIGLIFPADTRSLDDVVTYTPNDRTADGLLDLIKGLSNEERWKLLDKMYNEYYNTSGIRTNGDIDY</sequence>
<dbReference type="Pfam" id="PF22725">
    <property type="entry name" value="GFO_IDH_MocA_C3"/>
    <property type="match status" value="1"/>
</dbReference>